<dbReference type="EMBL" id="JBAHYK010000400">
    <property type="protein sequence ID" value="KAL0574413.1"/>
    <property type="molecule type" value="Genomic_DNA"/>
</dbReference>
<reference evidence="2 3" key="1">
    <citation type="submission" date="2024-02" db="EMBL/GenBank/DDBJ databases">
        <title>A draft genome for the cacao thread blight pathogen Marasmius crinis-equi.</title>
        <authorList>
            <person name="Cohen S.P."/>
            <person name="Baruah I.K."/>
            <person name="Amoako-Attah I."/>
            <person name="Bukari Y."/>
            <person name="Meinhardt L.W."/>
            <person name="Bailey B.A."/>
        </authorList>
    </citation>
    <scope>NUCLEOTIDE SEQUENCE [LARGE SCALE GENOMIC DNA]</scope>
    <source>
        <strain evidence="2 3">GH-76</strain>
    </source>
</reference>
<dbReference type="SUPFAM" id="SSF56112">
    <property type="entry name" value="Protein kinase-like (PK-like)"/>
    <property type="match status" value="1"/>
</dbReference>
<dbReference type="InterPro" id="IPR040976">
    <property type="entry name" value="Pkinase_fungal"/>
</dbReference>
<protein>
    <recommendedName>
        <fullName evidence="1">Fungal-type protein kinase domain-containing protein</fullName>
    </recommendedName>
</protein>
<gene>
    <name evidence="2" type="ORF">V5O48_007553</name>
</gene>
<dbReference type="Proteomes" id="UP001465976">
    <property type="component" value="Unassembled WGS sequence"/>
</dbReference>
<name>A0ABR3FH01_9AGAR</name>
<evidence type="ECO:0000259" key="1">
    <source>
        <dbReference type="Pfam" id="PF17667"/>
    </source>
</evidence>
<sequence length="694" mass="79574">MEAHFPSKESLHIDELYGLIEDDNVIVDGRWSSTLVPPSPSKAKGGEAEVFKFMQRLDKRIMDAFDRLRTSHPSLPHQTNRIRVNSDTSPIDAIQYRSTKPDGWSELCEHVREPAERGLDWTWLTTAWLIEFTKLESDNDDDDYEEDRLANNLLENRQNTVWSMHQVMGYDPRRRFIFALTVENTTVRLWFRNRATFVVSHRFDLHEDWKTLVHILVALNTADRTQFGYDETMSLHSHSHGEKQVYDILVYDTDRDGELTGTITTYQTRACISDYSADALAGPATRVWRVKKVVGKRMMGPERVLKDTWHNDDRPLEHIVLSEIRERLHETGDPRLKHFLTSSTAGWVPISRVYPNERDHTLKIHRHGVEFPRMDVLPLTKDGLKDARDTKQDGNPASYSAENASSQGIAVVNHDQCIHYRIVFEEVGQPLRTLDSFDKLFFGLQGGICGTGAMHDAGFIHRDISVNNILVVERKFSANLMCTCAATPPADMEPGQELVPVIIDFEHAVKIDRATKARDIQVGTWNFMASEVREQTWIGNFRPIDMDISPLALSDILWRQHALHDLESFVWITIWLLFRFSIPGHVQRTLYHNKYRSLFPSGPSQRILDIDVVANAVCYGLPVPFRDLAEVLSGWSQSVIDCFRSAFEHAYPDLHPAMLSQKSPDTVQKSMGYLDILREVARHSKALRGKVEPI</sequence>
<comment type="caution">
    <text evidence="2">The sequence shown here is derived from an EMBL/GenBank/DDBJ whole genome shotgun (WGS) entry which is preliminary data.</text>
</comment>
<proteinExistence type="predicted"/>
<dbReference type="InterPro" id="IPR011009">
    <property type="entry name" value="Kinase-like_dom_sf"/>
</dbReference>
<feature type="domain" description="Fungal-type protein kinase" evidence="1">
    <location>
        <begin position="151"/>
        <end position="576"/>
    </location>
</feature>
<evidence type="ECO:0000313" key="2">
    <source>
        <dbReference type="EMBL" id="KAL0574413.1"/>
    </source>
</evidence>
<accession>A0ABR3FH01</accession>
<dbReference type="Gene3D" id="1.10.510.10">
    <property type="entry name" value="Transferase(Phosphotransferase) domain 1"/>
    <property type="match status" value="1"/>
</dbReference>
<keyword evidence="3" id="KW-1185">Reference proteome</keyword>
<dbReference type="Pfam" id="PF17667">
    <property type="entry name" value="Pkinase_fungal"/>
    <property type="match status" value="1"/>
</dbReference>
<evidence type="ECO:0000313" key="3">
    <source>
        <dbReference type="Proteomes" id="UP001465976"/>
    </source>
</evidence>
<dbReference type="InterPro" id="IPR008266">
    <property type="entry name" value="Tyr_kinase_AS"/>
</dbReference>
<organism evidence="2 3">
    <name type="scientific">Marasmius crinis-equi</name>
    <dbReference type="NCBI Taxonomy" id="585013"/>
    <lineage>
        <taxon>Eukaryota</taxon>
        <taxon>Fungi</taxon>
        <taxon>Dikarya</taxon>
        <taxon>Basidiomycota</taxon>
        <taxon>Agaricomycotina</taxon>
        <taxon>Agaricomycetes</taxon>
        <taxon>Agaricomycetidae</taxon>
        <taxon>Agaricales</taxon>
        <taxon>Marasmiineae</taxon>
        <taxon>Marasmiaceae</taxon>
        <taxon>Marasmius</taxon>
    </lineage>
</organism>
<dbReference type="PANTHER" id="PTHR38248">
    <property type="entry name" value="FUNK1 6"/>
    <property type="match status" value="1"/>
</dbReference>
<dbReference type="PANTHER" id="PTHR38248:SF2">
    <property type="entry name" value="FUNK1 11"/>
    <property type="match status" value="1"/>
</dbReference>
<dbReference type="PROSITE" id="PS00109">
    <property type="entry name" value="PROTEIN_KINASE_TYR"/>
    <property type="match status" value="1"/>
</dbReference>